<dbReference type="SMART" id="SM00529">
    <property type="entry name" value="HTH_DTXR"/>
    <property type="match status" value="1"/>
</dbReference>
<evidence type="ECO:0000256" key="2">
    <source>
        <dbReference type="ARBA" id="ARBA00023015"/>
    </source>
</evidence>
<evidence type="ECO:0000313" key="6">
    <source>
        <dbReference type="EMBL" id="OLU43901.1"/>
    </source>
</evidence>
<dbReference type="InterPro" id="IPR036388">
    <property type="entry name" value="WH-like_DNA-bd_sf"/>
</dbReference>
<dbReference type="InterPro" id="IPR050536">
    <property type="entry name" value="DtxR_MntR_Metal-Reg"/>
</dbReference>
<dbReference type="Gene3D" id="1.10.60.10">
    <property type="entry name" value="Iron dependent repressor, metal binding and dimerisation domain"/>
    <property type="match status" value="1"/>
</dbReference>
<reference evidence="6 7" key="1">
    <citation type="submission" date="2016-11" db="EMBL/GenBank/DDBJ databases">
        <title>Description of two novel members of the family Erysipelotrichaceae: Ileibacterium lipovorans gen. nov., sp. nov. and Dubosiella newyorkensis, gen. nov., sp. nov.</title>
        <authorList>
            <person name="Cox L.M."/>
            <person name="Sohn J."/>
            <person name="Tyrrell K.L."/>
            <person name="Citron D.M."/>
            <person name="Lawson P.A."/>
            <person name="Patel N.B."/>
            <person name="Iizumi T."/>
            <person name="Perez-Perez G.I."/>
            <person name="Goldstein E.J."/>
            <person name="Blaser M.J."/>
        </authorList>
    </citation>
    <scope>NUCLEOTIDE SEQUENCE [LARGE SCALE GENOMIC DNA]</scope>
    <source>
        <strain evidence="6 7">NYU-BL-A4</strain>
    </source>
</reference>
<accession>A0A1U7NJS0</accession>
<evidence type="ECO:0000256" key="4">
    <source>
        <dbReference type="ARBA" id="ARBA00023163"/>
    </source>
</evidence>
<evidence type="ECO:0000256" key="1">
    <source>
        <dbReference type="ARBA" id="ARBA00007871"/>
    </source>
</evidence>
<dbReference type="PANTHER" id="PTHR33238">
    <property type="entry name" value="IRON (METAL) DEPENDENT REPRESSOR, DTXR FAMILY"/>
    <property type="match status" value="1"/>
</dbReference>
<dbReference type="GO" id="GO:0046914">
    <property type="term" value="F:transition metal ion binding"/>
    <property type="evidence" value="ECO:0007669"/>
    <property type="project" value="InterPro"/>
</dbReference>
<dbReference type="Gene3D" id="1.10.10.10">
    <property type="entry name" value="Winged helix-like DNA-binding domain superfamily/Winged helix DNA-binding domain"/>
    <property type="match status" value="1"/>
</dbReference>
<dbReference type="InterPro" id="IPR036390">
    <property type="entry name" value="WH_DNA-bd_sf"/>
</dbReference>
<dbReference type="GO" id="GO:0046983">
    <property type="term" value="F:protein dimerization activity"/>
    <property type="evidence" value="ECO:0007669"/>
    <property type="project" value="InterPro"/>
</dbReference>
<feature type="domain" description="HTH dtxR-type" evidence="5">
    <location>
        <begin position="1"/>
        <end position="66"/>
    </location>
</feature>
<dbReference type="InterPro" id="IPR022687">
    <property type="entry name" value="HTH_DTXR"/>
</dbReference>
<dbReference type="AlphaFoldDB" id="A0A1U7NJS0"/>
<dbReference type="InterPro" id="IPR001367">
    <property type="entry name" value="Fe_dep_repressor"/>
</dbReference>
<dbReference type="GO" id="GO:0003700">
    <property type="term" value="F:DNA-binding transcription factor activity"/>
    <property type="evidence" value="ECO:0007669"/>
    <property type="project" value="InterPro"/>
</dbReference>
<dbReference type="STRING" id="1862672.BO225_11440"/>
<protein>
    <submittedName>
        <fullName evidence="6">DtxR family transcriptional regulator</fullName>
    </submittedName>
</protein>
<sequence>MKEHLGESLEDYLEAILVLSNQLAQVRSVDVASYLGFSKPSVSHAVKIMNEQGLIQLDKNKCLYLSEHGEEVAKRTYRRHVFFSEMLQQIGVPKEIAQEDACRIEHVISEETFEAIQKYYEEHEAR</sequence>
<dbReference type="Pfam" id="PF01325">
    <property type="entry name" value="Fe_dep_repress"/>
    <property type="match status" value="1"/>
</dbReference>
<evidence type="ECO:0000313" key="7">
    <source>
        <dbReference type="Proteomes" id="UP000186705"/>
    </source>
</evidence>
<gene>
    <name evidence="6" type="ORF">BO225_11440</name>
</gene>
<keyword evidence="4" id="KW-0804">Transcription</keyword>
<evidence type="ECO:0000256" key="3">
    <source>
        <dbReference type="ARBA" id="ARBA00023125"/>
    </source>
</evidence>
<dbReference type="Proteomes" id="UP000186705">
    <property type="component" value="Unassembled WGS sequence"/>
</dbReference>
<keyword evidence="7" id="KW-1185">Reference proteome</keyword>
<dbReference type="Pfam" id="PF02742">
    <property type="entry name" value="Fe_dep_repr_C"/>
    <property type="match status" value="1"/>
</dbReference>
<keyword evidence="3" id="KW-0238">DNA-binding</keyword>
<dbReference type="InterPro" id="IPR022689">
    <property type="entry name" value="Iron_dep_repressor"/>
</dbReference>
<dbReference type="InterPro" id="IPR036421">
    <property type="entry name" value="Fe_dep_repressor_sf"/>
</dbReference>
<comment type="similarity">
    <text evidence="1">Belongs to the DtxR/MntR family.</text>
</comment>
<dbReference type="SUPFAM" id="SSF47979">
    <property type="entry name" value="Iron-dependent repressor protein, dimerization domain"/>
    <property type="match status" value="1"/>
</dbReference>
<keyword evidence="2" id="KW-0805">Transcription regulation</keyword>
<dbReference type="PROSITE" id="PS50944">
    <property type="entry name" value="HTH_DTXR"/>
    <property type="match status" value="1"/>
</dbReference>
<proteinExistence type="inferred from homology"/>
<dbReference type="GO" id="GO:0003677">
    <property type="term" value="F:DNA binding"/>
    <property type="evidence" value="ECO:0007669"/>
    <property type="project" value="UniProtKB-KW"/>
</dbReference>
<dbReference type="SUPFAM" id="SSF46785">
    <property type="entry name" value="Winged helix' DNA-binding domain"/>
    <property type="match status" value="1"/>
</dbReference>
<dbReference type="OrthoDB" id="9794394at2"/>
<organism evidence="6 7">
    <name type="scientific">Dubosiella newyorkensis</name>
    <dbReference type="NCBI Taxonomy" id="1862672"/>
    <lineage>
        <taxon>Bacteria</taxon>
        <taxon>Bacillati</taxon>
        <taxon>Bacillota</taxon>
        <taxon>Erysipelotrichia</taxon>
        <taxon>Erysipelotrichales</taxon>
        <taxon>Erysipelotrichaceae</taxon>
        <taxon>Dubosiella</taxon>
    </lineage>
</organism>
<name>A0A1U7NJS0_9FIRM</name>
<evidence type="ECO:0000259" key="5">
    <source>
        <dbReference type="PROSITE" id="PS50944"/>
    </source>
</evidence>
<dbReference type="EMBL" id="MPKA01000139">
    <property type="protein sequence ID" value="OLU43901.1"/>
    <property type="molecule type" value="Genomic_DNA"/>
</dbReference>
<dbReference type="PANTHER" id="PTHR33238:SF7">
    <property type="entry name" value="IRON-DEPENDENT TRANSCRIPTIONAL REGULATOR"/>
    <property type="match status" value="1"/>
</dbReference>
<comment type="caution">
    <text evidence="6">The sequence shown here is derived from an EMBL/GenBank/DDBJ whole genome shotgun (WGS) entry which is preliminary data.</text>
</comment>